<dbReference type="EMBL" id="GGEC01009594">
    <property type="protein sequence ID" value="MBW90077.1"/>
    <property type="molecule type" value="Transcribed_RNA"/>
</dbReference>
<organism evidence="1">
    <name type="scientific">Rhizophora mucronata</name>
    <name type="common">Asiatic mangrove</name>
    <dbReference type="NCBI Taxonomy" id="61149"/>
    <lineage>
        <taxon>Eukaryota</taxon>
        <taxon>Viridiplantae</taxon>
        <taxon>Streptophyta</taxon>
        <taxon>Embryophyta</taxon>
        <taxon>Tracheophyta</taxon>
        <taxon>Spermatophyta</taxon>
        <taxon>Magnoliopsida</taxon>
        <taxon>eudicotyledons</taxon>
        <taxon>Gunneridae</taxon>
        <taxon>Pentapetalae</taxon>
        <taxon>rosids</taxon>
        <taxon>fabids</taxon>
        <taxon>Malpighiales</taxon>
        <taxon>Rhizophoraceae</taxon>
        <taxon>Rhizophora</taxon>
    </lineage>
</organism>
<accession>A0A2P2J9K9</accession>
<sequence length="41" mass="4753">MLCAWIIRDHGNEFIKRNATGKETETGKLCEERPFPYVVSL</sequence>
<reference evidence="1" key="1">
    <citation type="submission" date="2018-02" db="EMBL/GenBank/DDBJ databases">
        <title>Rhizophora mucronata_Transcriptome.</title>
        <authorList>
            <person name="Meera S.P."/>
            <person name="Sreeshan A."/>
            <person name="Augustine A."/>
        </authorList>
    </citation>
    <scope>NUCLEOTIDE SEQUENCE</scope>
    <source>
        <tissue evidence="1">Leaf</tissue>
    </source>
</reference>
<evidence type="ECO:0000313" key="1">
    <source>
        <dbReference type="EMBL" id="MBW90077.1"/>
    </source>
</evidence>
<dbReference type="AlphaFoldDB" id="A0A2P2J9K9"/>
<protein>
    <submittedName>
        <fullName evidence="1">Uncharacterized protein MANES_08G087300</fullName>
    </submittedName>
</protein>
<name>A0A2P2J9K9_RHIMU</name>
<proteinExistence type="predicted"/>